<dbReference type="Proteomes" id="UP000199024">
    <property type="component" value="Unassembled WGS sequence"/>
</dbReference>
<dbReference type="InterPro" id="IPR022272">
    <property type="entry name" value="Lipocalin_CS"/>
</dbReference>
<feature type="domain" description="Lipocalin/cytosolic fatty-acid binding" evidence="3">
    <location>
        <begin position="31"/>
        <end position="173"/>
    </location>
</feature>
<dbReference type="EMBL" id="FOZL01000001">
    <property type="protein sequence ID" value="SFR96832.1"/>
    <property type="molecule type" value="Genomic_DNA"/>
</dbReference>
<dbReference type="STRING" id="474950.SAMN05421771_0049"/>
<evidence type="ECO:0000259" key="3">
    <source>
        <dbReference type="Pfam" id="PF08212"/>
    </source>
</evidence>
<reference evidence="4 5" key="1">
    <citation type="submission" date="2016-10" db="EMBL/GenBank/DDBJ databases">
        <authorList>
            <person name="de Groot N.N."/>
        </authorList>
    </citation>
    <scope>NUCLEOTIDE SEQUENCE [LARGE SCALE GENOMIC DNA]</scope>
    <source>
        <strain evidence="4 5">DSM 21001</strain>
    </source>
</reference>
<dbReference type="InterPro" id="IPR047202">
    <property type="entry name" value="Lipocalin_Blc-like_dom"/>
</dbReference>
<proteinExistence type="inferred from homology"/>
<dbReference type="InterPro" id="IPR022271">
    <property type="entry name" value="Lipocalin_ApoD"/>
</dbReference>
<evidence type="ECO:0000256" key="1">
    <source>
        <dbReference type="ARBA" id="ARBA00006889"/>
    </source>
</evidence>
<accession>A0A1I6L031</accession>
<sequence>MRDWLRVAVGLVLVAGTLDLRAQSVTAVPQLDHARYAGTWYAIAGYPSKRLKRCASDVTQLVAEADKASQLQFVEACKVKAGFYDANNITAKAQDKKVLDGRFKITTLWPFTRKYWVFALAPDYSWSLSGSPNRKELWVFSRTPTMSDATLAEIKAKADAMGFSSAKLVMMPQSGH</sequence>
<dbReference type="PANTHER" id="PTHR10612">
    <property type="entry name" value="APOLIPOPROTEIN D"/>
    <property type="match status" value="1"/>
</dbReference>
<dbReference type="PROSITE" id="PS00213">
    <property type="entry name" value="LIPOCALIN"/>
    <property type="match status" value="1"/>
</dbReference>
<dbReference type="InterPro" id="IPR000566">
    <property type="entry name" value="Lipocln_cytosolic_FA-bd_dom"/>
</dbReference>
<keyword evidence="5" id="KW-1185">Reference proteome</keyword>
<organism evidence="4 5">
    <name type="scientific">Granulicella pectinivorans</name>
    <dbReference type="NCBI Taxonomy" id="474950"/>
    <lineage>
        <taxon>Bacteria</taxon>
        <taxon>Pseudomonadati</taxon>
        <taxon>Acidobacteriota</taxon>
        <taxon>Terriglobia</taxon>
        <taxon>Terriglobales</taxon>
        <taxon>Acidobacteriaceae</taxon>
        <taxon>Granulicella</taxon>
    </lineage>
</organism>
<dbReference type="Pfam" id="PF08212">
    <property type="entry name" value="Lipocalin_2"/>
    <property type="match status" value="1"/>
</dbReference>
<protein>
    <submittedName>
        <fullName evidence="4">Apolipoprotein D and lipocalin family protein</fullName>
    </submittedName>
</protein>
<dbReference type="PANTHER" id="PTHR10612:SF34">
    <property type="entry name" value="APOLIPOPROTEIN D"/>
    <property type="match status" value="1"/>
</dbReference>
<dbReference type="GO" id="GO:0006950">
    <property type="term" value="P:response to stress"/>
    <property type="evidence" value="ECO:0007669"/>
    <property type="project" value="UniProtKB-ARBA"/>
</dbReference>
<dbReference type="PRINTS" id="PR01171">
    <property type="entry name" value="BCTLIPOCALIN"/>
</dbReference>
<dbReference type="SUPFAM" id="SSF50814">
    <property type="entry name" value="Lipocalins"/>
    <property type="match status" value="1"/>
</dbReference>
<name>A0A1I6L031_9BACT</name>
<dbReference type="InterPro" id="IPR002446">
    <property type="entry name" value="Lipocalin_bac"/>
</dbReference>
<evidence type="ECO:0000313" key="4">
    <source>
        <dbReference type="EMBL" id="SFR96832.1"/>
    </source>
</evidence>
<keyword evidence="4" id="KW-0449">Lipoprotein</keyword>
<gene>
    <name evidence="4" type="ORF">SAMN05421771_0049</name>
</gene>
<comment type="similarity">
    <text evidence="1 2">Belongs to the calycin superfamily. Lipocalin family.</text>
</comment>
<dbReference type="AlphaFoldDB" id="A0A1I6L031"/>
<evidence type="ECO:0000313" key="5">
    <source>
        <dbReference type="Proteomes" id="UP000199024"/>
    </source>
</evidence>
<dbReference type="InterPro" id="IPR012674">
    <property type="entry name" value="Calycin"/>
</dbReference>
<dbReference type="PIRSF" id="PIRSF036893">
    <property type="entry name" value="Lipocalin_ApoD"/>
    <property type="match status" value="1"/>
</dbReference>
<evidence type="ECO:0000256" key="2">
    <source>
        <dbReference type="PIRNR" id="PIRNR036893"/>
    </source>
</evidence>
<dbReference type="Gene3D" id="2.40.128.20">
    <property type="match status" value="1"/>
</dbReference>
<dbReference type="CDD" id="cd19438">
    <property type="entry name" value="lipocalin_Blc-like"/>
    <property type="match status" value="1"/>
</dbReference>